<dbReference type="InterPro" id="IPR003646">
    <property type="entry name" value="SH3-like_bac-type"/>
</dbReference>
<name>A0A1F7J8Q7_9BACT</name>
<dbReference type="EMBL" id="MGAR01000017">
    <property type="protein sequence ID" value="OGK51998.1"/>
    <property type="molecule type" value="Genomic_DNA"/>
</dbReference>
<dbReference type="Gene3D" id="2.30.30.40">
    <property type="entry name" value="SH3 Domains"/>
    <property type="match status" value="1"/>
</dbReference>
<dbReference type="AlphaFoldDB" id="A0A1F7J8Q7"/>
<proteinExistence type="predicted"/>
<protein>
    <recommendedName>
        <fullName evidence="2">SH3b domain-containing protein</fullName>
    </recommendedName>
</protein>
<dbReference type="Pfam" id="PF08239">
    <property type="entry name" value="SH3_3"/>
    <property type="match status" value="1"/>
</dbReference>
<sequence length="598" mass="64978">MSEVVAGRISPEPNTLTKPKLRLMLAIDDIKNTAAQIAETGQRLGRAPLRLVALASVLLTSCAVARPTEVNASAPTPPAPTPVTVSMPDYLSGPGSSFSPDYGYSVATVIPPKPKTPTVSVPKPIDTPAEIAQVKLPTPARPIAISTPTPTPTEIYTGGPLVTTKDELRLLNEQYGGARGGEEIVAFKYIIPPEISKLFAIPPEKLHPAQKQCLDFYLDLVNLKAERNRQIAQGQTPAKSVLVGNTSLAIEAKVKEGTKLNIRAKPETGRVLQTLPSNTELTILSRKGQWLLVLSTEKQDNHTTGVATFSHFFGWVHADFANGIDNKALDYRQIAEFENGALDLNLDKALNGEDLPSPTPTARPDATPAVRASATPPPATPKPTQEQVKSSEVPEVKRRLVEKIRVPGQPDELRDAPFGITQIPPETIKDYPFDRYELSGIAGDAIEIDGASYLEMFVPHNGSWVKVNVYMSVAGIPIATTQAIKDKNGYFIPEKRTGGSGFDPELVFSIIKPGDQLIVLIDTIDNKGLIKYNEKILADDRCKDPCKKQRALETQLMPDTRDFVEDLMTGKRIQDGRLVASAAQLIMPNEPEKLLVLP</sequence>
<feature type="domain" description="SH3b" evidence="2">
    <location>
        <begin position="260"/>
        <end position="320"/>
    </location>
</feature>
<evidence type="ECO:0000313" key="4">
    <source>
        <dbReference type="Proteomes" id="UP000176480"/>
    </source>
</evidence>
<comment type="caution">
    <text evidence="3">The sequence shown here is derived from an EMBL/GenBank/DDBJ whole genome shotgun (WGS) entry which is preliminary data.</text>
</comment>
<reference evidence="3 4" key="1">
    <citation type="journal article" date="2016" name="Nat. Commun.">
        <title>Thousands of microbial genomes shed light on interconnected biogeochemical processes in an aquifer system.</title>
        <authorList>
            <person name="Anantharaman K."/>
            <person name="Brown C.T."/>
            <person name="Hug L.A."/>
            <person name="Sharon I."/>
            <person name="Castelle C.J."/>
            <person name="Probst A.J."/>
            <person name="Thomas B.C."/>
            <person name="Singh A."/>
            <person name="Wilkins M.J."/>
            <person name="Karaoz U."/>
            <person name="Brodie E.L."/>
            <person name="Williams K.H."/>
            <person name="Hubbard S.S."/>
            <person name="Banfield J.F."/>
        </authorList>
    </citation>
    <scope>NUCLEOTIDE SEQUENCE [LARGE SCALE GENOMIC DNA]</scope>
</reference>
<feature type="compositionally biased region" description="Low complexity" evidence="1">
    <location>
        <begin position="360"/>
        <end position="374"/>
    </location>
</feature>
<gene>
    <name evidence="3" type="ORF">A2966_04315</name>
</gene>
<dbReference type="Proteomes" id="UP000176480">
    <property type="component" value="Unassembled WGS sequence"/>
</dbReference>
<accession>A0A1F7J8Q7</accession>
<evidence type="ECO:0000256" key="1">
    <source>
        <dbReference type="SAM" id="MobiDB-lite"/>
    </source>
</evidence>
<evidence type="ECO:0000313" key="3">
    <source>
        <dbReference type="EMBL" id="OGK51998.1"/>
    </source>
</evidence>
<feature type="region of interest" description="Disordered" evidence="1">
    <location>
        <begin position="351"/>
        <end position="394"/>
    </location>
</feature>
<organism evidence="3 4">
    <name type="scientific">Candidatus Roizmanbacteria bacterium RIFCSPLOWO2_01_FULL_41_22</name>
    <dbReference type="NCBI Taxonomy" id="1802067"/>
    <lineage>
        <taxon>Bacteria</taxon>
        <taxon>Candidatus Roizmaniibacteriota</taxon>
    </lineage>
</organism>
<evidence type="ECO:0000259" key="2">
    <source>
        <dbReference type="Pfam" id="PF08239"/>
    </source>
</evidence>